<comment type="catalytic activity">
    <reaction evidence="1">
        <text>ATP + protein L-histidine = ADP + protein N-phospho-L-histidine.</text>
        <dbReference type="EC" id="2.7.13.3"/>
    </reaction>
</comment>
<evidence type="ECO:0000256" key="4">
    <source>
        <dbReference type="ARBA" id="ARBA00022679"/>
    </source>
</evidence>
<evidence type="ECO:0000313" key="9">
    <source>
        <dbReference type="Proteomes" id="UP000076404"/>
    </source>
</evidence>
<dbReference type="PANTHER" id="PTHR43304:SF1">
    <property type="entry name" value="PAC DOMAIN-CONTAINING PROTEIN"/>
    <property type="match status" value="1"/>
</dbReference>
<feature type="domain" description="PAC" evidence="7">
    <location>
        <begin position="204"/>
        <end position="256"/>
    </location>
</feature>
<dbReference type="SUPFAM" id="SSF47384">
    <property type="entry name" value="Homodimeric domain of signal transducing histidine kinase"/>
    <property type="match status" value="1"/>
</dbReference>
<keyword evidence="5" id="KW-0418">Kinase</keyword>
<dbReference type="Proteomes" id="UP000076404">
    <property type="component" value="Chromosome"/>
</dbReference>
<organism evidence="8 9">
    <name type="scientific">Gemmatimonas phototrophica</name>
    <dbReference type="NCBI Taxonomy" id="1379270"/>
    <lineage>
        <taxon>Bacteria</taxon>
        <taxon>Pseudomonadati</taxon>
        <taxon>Gemmatimonadota</taxon>
        <taxon>Gemmatimonadia</taxon>
        <taxon>Gemmatimonadales</taxon>
        <taxon>Gemmatimonadaceae</taxon>
        <taxon>Gemmatimonas</taxon>
    </lineage>
</organism>
<dbReference type="Gene3D" id="1.10.287.130">
    <property type="match status" value="1"/>
</dbReference>
<evidence type="ECO:0000256" key="1">
    <source>
        <dbReference type="ARBA" id="ARBA00000085"/>
    </source>
</evidence>
<dbReference type="SMART" id="SM00388">
    <property type="entry name" value="HisKA"/>
    <property type="match status" value="1"/>
</dbReference>
<evidence type="ECO:0000259" key="7">
    <source>
        <dbReference type="PROSITE" id="PS50113"/>
    </source>
</evidence>
<dbReference type="AlphaFoldDB" id="A0A143BKT5"/>
<dbReference type="InterPro" id="IPR003661">
    <property type="entry name" value="HisK_dim/P_dom"/>
</dbReference>
<dbReference type="InterPro" id="IPR000700">
    <property type="entry name" value="PAS-assoc_C"/>
</dbReference>
<evidence type="ECO:0000256" key="3">
    <source>
        <dbReference type="ARBA" id="ARBA00022553"/>
    </source>
</evidence>
<dbReference type="OrthoDB" id="9796100at2"/>
<dbReference type="STRING" id="1379270.GEMMAAP_10495"/>
<dbReference type="GO" id="GO:0000155">
    <property type="term" value="F:phosphorelay sensor kinase activity"/>
    <property type="evidence" value="ECO:0007669"/>
    <property type="project" value="InterPro"/>
</dbReference>
<dbReference type="PROSITE" id="PS50112">
    <property type="entry name" value="PAS"/>
    <property type="match status" value="1"/>
</dbReference>
<dbReference type="InterPro" id="IPR013655">
    <property type="entry name" value="PAS_fold_3"/>
</dbReference>
<dbReference type="InterPro" id="IPR035965">
    <property type="entry name" value="PAS-like_dom_sf"/>
</dbReference>
<dbReference type="InterPro" id="IPR000014">
    <property type="entry name" value="PAS"/>
</dbReference>
<dbReference type="SUPFAM" id="SSF55785">
    <property type="entry name" value="PYP-like sensor domain (PAS domain)"/>
    <property type="match status" value="2"/>
</dbReference>
<dbReference type="CDD" id="cd00130">
    <property type="entry name" value="PAS"/>
    <property type="match status" value="2"/>
</dbReference>
<evidence type="ECO:0000313" key="8">
    <source>
        <dbReference type="EMBL" id="AMW05132.1"/>
    </source>
</evidence>
<dbReference type="InterPro" id="IPR052162">
    <property type="entry name" value="Sensor_kinase/Photoreceptor"/>
</dbReference>
<keyword evidence="3" id="KW-0597">Phosphoprotein</keyword>
<dbReference type="InterPro" id="IPR036097">
    <property type="entry name" value="HisK_dim/P_sf"/>
</dbReference>
<dbReference type="CDD" id="cd00082">
    <property type="entry name" value="HisKA"/>
    <property type="match status" value="1"/>
</dbReference>
<dbReference type="Pfam" id="PF00512">
    <property type="entry name" value="HisKA"/>
    <property type="match status" value="1"/>
</dbReference>
<dbReference type="PROSITE" id="PS50113">
    <property type="entry name" value="PAC"/>
    <property type="match status" value="1"/>
</dbReference>
<dbReference type="Pfam" id="PF08448">
    <property type="entry name" value="PAS_4"/>
    <property type="match status" value="1"/>
</dbReference>
<dbReference type="Gene3D" id="2.10.70.100">
    <property type="match status" value="1"/>
</dbReference>
<gene>
    <name evidence="8" type="ORF">GEMMAAP_10495</name>
</gene>
<keyword evidence="4" id="KW-0808">Transferase</keyword>
<dbReference type="eggNOG" id="COG4191">
    <property type="taxonomic scope" value="Bacteria"/>
</dbReference>
<reference evidence="8 9" key="1">
    <citation type="journal article" date="2014" name="Proc. Natl. Acad. Sci. U.S.A.">
        <title>Functional type 2 photosynthetic reaction centers found in the rare bacterial phylum Gemmatimonadetes.</title>
        <authorList>
            <person name="Zeng Y."/>
            <person name="Feng F."/>
            <person name="Medova H."/>
            <person name="Dean J."/>
            <person name="Koblizek M."/>
        </authorList>
    </citation>
    <scope>NUCLEOTIDE SEQUENCE [LARGE SCALE GENOMIC DNA]</scope>
    <source>
        <strain evidence="8 9">AP64</strain>
    </source>
</reference>
<dbReference type="Gene3D" id="3.30.450.20">
    <property type="entry name" value="PAS domain"/>
    <property type="match status" value="2"/>
</dbReference>
<dbReference type="EC" id="2.7.13.3" evidence="2"/>
<dbReference type="PANTHER" id="PTHR43304">
    <property type="entry name" value="PHYTOCHROME-LIKE PROTEIN CPH1"/>
    <property type="match status" value="1"/>
</dbReference>
<dbReference type="EMBL" id="CP011454">
    <property type="protein sequence ID" value="AMW05132.1"/>
    <property type="molecule type" value="Genomic_DNA"/>
</dbReference>
<dbReference type="SMART" id="SM00091">
    <property type="entry name" value="PAS"/>
    <property type="match status" value="2"/>
</dbReference>
<evidence type="ECO:0000259" key="6">
    <source>
        <dbReference type="PROSITE" id="PS50112"/>
    </source>
</evidence>
<proteinExistence type="predicted"/>
<dbReference type="InterPro" id="IPR013656">
    <property type="entry name" value="PAS_4"/>
</dbReference>
<reference evidence="8 9" key="2">
    <citation type="journal article" date="2016" name="Environ. Microbiol. Rep.">
        <title>Metagenomic evidence for the presence of phototrophic Gemmatimonadetes bacteria in diverse environments.</title>
        <authorList>
            <person name="Zeng Y."/>
            <person name="Baumbach J."/>
            <person name="Barbosa E.G."/>
            <person name="Azevedo V."/>
            <person name="Zhang C."/>
            <person name="Koblizek M."/>
        </authorList>
    </citation>
    <scope>NUCLEOTIDE SEQUENCE [LARGE SCALE GENOMIC DNA]</scope>
    <source>
        <strain evidence="8 9">AP64</strain>
    </source>
</reference>
<dbReference type="RefSeq" id="WP_026849787.1">
    <property type="nucleotide sequence ID" value="NZ_CP011454.1"/>
</dbReference>
<evidence type="ECO:0000256" key="5">
    <source>
        <dbReference type="ARBA" id="ARBA00022777"/>
    </source>
</evidence>
<sequence length="374" mass="41984">MRDHTPSLRAEKILARIKDAFILLDDAWRIVEVNKALTDLAGRPRESLLGVSHWEAFPASRTNKAWSEYHAARDTGQEVHFTEHYIGEGYDYYLEVDAYPTEEAGLAIFFRDVSARIRSELAREQSEQRYALAARVTSNAIWQWDLDTNVLDWGEGFSTVFGYPSSRDAHGGAEWESLIHPDDRSRVVLRLEHVLNGNDGAIQWEDSYRFRRADGSWAAVVDRAYITRDAYGRAVSMFGAMEDVTPRAQLELQLRQAQKMEAVGQLAGGIAHDFNNLLTIITGTLELVRADLSPHHPSAADLAEIAAASERARTLVRQLLTFSRKQVVHPQPVRVGELVQGTQKLLRRVIGEEIAVDLHVQDDGAIVHADPGQL</sequence>
<dbReference type="KEGG" id="gph:GEMMAAP_10495"/>
<name>A0A143BKT5_9BACT</name>
<feature type="domain" description="PAS" evidence="6">
    <location>
        <begin position="126"/>
        <end position="198"/>
    </location>
</feature>
<dbReference type="NCBIfam" id="TIGR00229">
    <property type="entry name" value="sensory_box"/>
    <property type="match status" value="2"/>
</dbReference>
<keyword evidence="9" id="KW-1185">Reference proteome</keyword>
<evidence type="ECO:0000256" key="2">
    <source>
        <dbReference type="ARBA" id="ARBA00012438"/>
    </source>
</evidence>
<accession>A0A143BKT5</accession>
<dbReference type="Pfam" id="PF08447">
    <property type="entry name" value="PAS_3"/>
    <property type="match status" value="1"/>
</dbReference>
<protein>
    <recommendedName>
        <fullName evidence="2">histidine kinase</fullName>
        <ecNumber evidence="2">2.7.13.3</ecNumber>
    </recommendedName>
</protein>